<feature type="transmembrane region" description="Helical" evidence="1">
    <location>
        <begin position="83"/>
        <end position="102"/>
    </location>
</feature>
<keyword evidence="3" id="KW-1185">Reference proteome</keyword>
<dbReference type="OrthoDB" id="10621048at2759"/>
<evidence type="ECO:0000313" key="3">
    <source>
        <dbReference type="Proteomes" id="UP000757232"/>
    </source>
</evidence>
<dbReference type="AlphaFoldDB" id="A0A9Q5I200"/>
<accession>A0A9Q5I200</accession>
<name>A0A9Q5I200_SANBA</name>
<proteinExistence type="predicted"/>
<sequence>MVTAPRARRIIDSDLPARPTILSRTNSSFSFLSTSRLVTRNIFMIIMTQKAAAAASTSSSTSQHHVLKPRQQSAPGASNSQSLTFGFAFMAILVSLLIFAHMMQRVANRRQREVLVRMAALQESRELEEVPKLWDMHLRRLKYHGSATGMGSGSEAGVRWKVEERLRWKDMQPLSAHAITTGPGRQTPPGPHDRPLRVSVIIAMPVSPPKRIDHNERLGLDSAEDGPPYFELGVTTIK</sequence>
<keyword evidence="1" id="KW-0472">Membrane</keyword>
<dbReference type="EMBL" id="LNZH02000143">
    <property type="protein sequence ID" value="OCB90005.1"/>
    <property type="molecule type" value="Genomic_DNA"/>
</dbReference>
<keyword evidence="1" id="KW-1133">Transmembrane helix</keyword>
<reference evidence="2" key="1">
    <citation type="submission" date="2016-06" db="EMBL/GenBank/DDBJ databases">
        <title>Draft Genome sequence of the fungus Inonotus baumii.</title>
        <authorList>
            <person name="Zhu H."/>
            <person name="Lin W."/>
        </authorList>
    </citation>
    <scope>NUCLEOTIDE SEQUENCE</scope>
    <source>
        <strain evidence="2">821</strain>
    </source>
</reference>
<keyword evidence="1" id="KW-0812">Transmembrane</keyword>
<comment type="caution">
    <text evidence="2">The sequence shown here is derived from an EMBL/GenBank/DDBJ whole genome shotgun (WGS) entry which is preliminary data.</text>
</comment>
<evidence type="ECO:0000313" key="2">
    <source>
        <dbReference type="EMBL" id="OCB90005.1"/>
    </source>
</evidence>
<gene>
    <name evidence="2" type="ORF">A7U60_g2765</name>
</gene>
<dbReference type="Proteomes" id="UP000757232">
    <property type="component" value="Unassembled WGS sequence"/>
</dbReference>
<organism evidence="2 3">
    <name type="scientific">Sanghuangporus baumii</name>
    <name type="common">Phellinus baumii</name>
    <dbReference type="NCBI Taxonomy" id="108892"/>
    <lineage>
        <taxon>Eukaryota</taxon>
        <taxon>Fungi</taxon>
        <taxon>Dikarya</taxon>
        <taxon>Basidiomycota</taxon>
        <taxon>Agaricomycotina</taxon>
        <taxon>Agaricomycetes</taxon>
        <taxon>Hymenochaetales</taxon>
        <taxon>Hymenochaetaceae</taxon>
        <taxon>Sanghuangporus</taxon>
    </lineage>
</organism>
<evidence type="ECO:0000256" key="1">
    <source>
        <dbReference type="SAM" id="Phobius"/>
    </source>
</evidence>
<protein>
    <submittedName>
        <fullName evidence="2">Uncharacterized protein</fullName>
    </submittedName>
</protein>